<evidence type="ECO:0000313" key="2">
    <source>
        <dbReference type="Proteomes" id="UP001442494"/>
    </source>
</evidence>
<evidence type="ECO:0000313" key="1">
    <source>
        <dbReference type="EMBL" id="MEP0864633.1"/>
    </source>
</evidence>
<keyword evidence="2" id="KW-1185">Reference proteome</keyword>
<dbReference type="RefSeq" id="WP_190421632.1">
    <property type="nucleotide sequence ID" value="NZ_JAMPKK010000015.1"/>
</dbReference>
<reference evidence="1 2" key="1">
    <citation type="submission" date="2022-04" db="EMBL/GenBank/DDBJ databases">
        <title>Positive selection, recombination, and allopatry shape intraspecific diversity of widespread and dominant cyanobacteria.</title>
        <authorList>
            <person name="Wei J."/>
            <person name="Shu W."/>
            <person name="Hu C."/>
        </authorList>
    </citation>
    <scope>NUCLEOTIDE SEQUENCE [LARGE SCALE GENOMIC DNA]</scope>
    <source>
        <strain evidence="1 2">GB2-A5</strain>
    </source>
</reference>
<accession>A0ABV0JMG1</accession>
<dbReference type="InterPro" id="IPR012340">
    <property type="entry name" value="NA-bd_OB-fold"/>
</dbReference>
<proteinExistence type="predicted"/>
<dbReference type="Proteomes" id="UP001442494">
    <property type="component" value="Unassembled WGS sequence"/>
</dbReference>
<gene>
    <name evidence="1" type="ORF">NDI37_09140</name>
</gene>
<dbReference type="Gene3D" id="2.40.50.140">
    <property type="entry name" value="Nucleic acid-binding proteins"/>
    <property type="match status" value="1"/>
</dbReference>
<name>A0ABV0JMG1_9CYAN</name>
<comment type="caution">
    <text evidence="1">The sequence shown here is derived from an EMBL/GenBank/DDBJ whole genome shotgun (WGS) entry which is preliminary data.</text>
</comment>
<organism evidence="1 2">
    <name type="scientific">Funiculus sociatus GB2-A5</name>
    <dbReference type="NCBI Taxonomy" id="2933946"/>
    <lineage>
        <taxon>Bacteria</taxon>
        <taxon>Bacillati</taxon>
        <taxon>Cyanobacteriota</taxon>
        <taxon>Cyanophyceae</taxon>
        <taxon>Coleofasciculales</taxon>
        <taxon>Coleofasciculaceae</taxon>
        <taxon>Funiculus</taxon>
    </lineage>
</organism>
<protein>
    <submittedName>
        <fullName evidence="1">NfeD family protein</fullName>
    </submittedName>
</protein>
<dbReference type="EMBL" id="JAMPKK010000015">
    <property type="protein sequence ID" value="MEP0864633.1"/>
    <property type="molecule type" value="Genomic_DNA"/>
</dbReference>
<sequence length="75" mass="8244">MKSPLAPENFEMFAEPIAGTVEKTIAPNQPGRVKCLGTFWPARFIEPDCQATVEADEPVMVVGRQDITMLVVPVK</sequence>